<name>A0AA36XLF2_9NEIS</name>
<evidence type="ECO:0000313" key="2">
    <source>
        <dbReference type="Proteomes" id="UP000004982"/>
    </source>
</evidence>
<dbReference type="AlphaFoldDB" id="A0AA36XLF2"/>
<dbReference type="EMBL" id="AFQE01000025">
    <property type="protein sequence ID" value="EGQ78012.1"/>
    <property type="molecule type" value="Genomic_DNA"/>
</dbReference>
<sequence>MHRLLQYFPNIACIVLMVPQGIPSKMDSVVSNELKDKIWMLYNF</sequence>
<dbReference type="Proteomes" id="UP000004982">
    <property type="component" value="Unassembled WGS sequence"/>
</dbReference>
<proteinExistence type="predicted"/>
<organism evidence="1 2">
    <name type="scientific">Neisseria macacae ATCC 33926</name>
    <dbReference type="NCBI Taxonomy" id="997348"/>
    <lineage>
        <taxon>Bacteria</taxon>
        <taxon>Pseudomonadati</taxon>
        <taxon>Pseudomonadota</taxon>
        <taxon>Betaproteobacteria</taxon>
        <taxon>Neisseriales</taxon>
        <taxon>Neisseriaceae</taxon>
        <taxon>Neisseria</taxon>
    </lineage>
</organism>
<comment type="caution">
    <text evidence="1">The sequence shown here is derived from an EMBL/GenBank/DDBJ whole genome shotgun (WGS) entry which is preliminary data.</text>
</comment>
<protein>
    <submittedName>
        <fullName evidence="1">Uncharacterized protein</fullName>
    </submittedName>
</protein>
<reference evidence="1 2" key="1">
    <citation type="submission" date="2011-05" db="EMBL/GenBank/DDBJ databases">
        <authorList>
            <person name="Muzny D."/>
            <person name="Qin X."/>
            <person name="Deng J."/>
            <person name="Jiang H."/>
            <person name="Liu Y."/>
            <person name="Qu J."/>
            <person name="Song X.-Z."/>
            <person name="Zhang L."/>
            <person name="Thornton R."/>
            <person name="Coyle M."/>
            <person name="Francisco L."/>
            <person name="Jackson L."/>
            <person name="Javaid M."/>
            <person name="Korchina V."/>
            <person name="Kovar C."/>
            <person name="Mata R."/>
            <person name="Mathew T."/>
            <person name="Ngo R."/>
            <person name="Nguyen L."/>
            <person name="Nguyen N."/>
            <person name="Okwuonu G."/>
            <person name="Ongeri F."/>
            <person name="Pham C."/>
            <person name="Simmons D."/>
            <person name="Wilczek-Boney K."/>
            <person name="Hale W."/>
            <person name="Jakkamsetti A."/>
            <person name="Pham P."/>
            <person name="Ruth R."/>
            <person name="San Lucas F."/>
            <person name="Warren J."/>
            <person name="Zhang J."/>
            <person name="Zhao Z."/>
            <person name="Zhou C."/>
            <person name="Zhu D."/>
            <person name="Lee S."/>
            <person name="Bess C."/>
            <person name="Blankenburg K."/>
            <person name="Forbes L."/>
            <person name="Fu Q."/>
            <person name="Gubbala S."/>
            <person name="Hirani K."/>
            <person name="Jayaseelan J.C."/>
            <person name="Lara F."/>
            <person name="Munidasa M."/>
            <person name="Palculict T."/>
            <person name="Patil S."/>
            <person name="Pu L.-L."/>
            <person name="Saada N."/>
            <person name="Tang L."/>
            <person name="Weissenberger G."/>
            <person name="Zhu Y."/>
            <person name="Hemphill L."/>
            <person name="Shang Y."/>
            <person name="Youmans B."/>
            <person name="Ayvaz T."/>
            <person name="Ross M."/>
            <person name="Santibanez J."/>
            <person name="Aqrawi P."/>
            <person name="Gross S."/>
            <person name="Joshi V."/>
            <person name="Fowler G."/>
            <person name="Nazareth L."/>
            <person name="Reid J."/>
            <person name="Worley K."/>
            <person name="Petrosino J."/>
            <person name="Highlander S."/>
            <person name="Gibbs R."/>
        </authorList>
    </citation>
    <scope>NUCLEOTIDE SEQUENCE [LARGE SCALE GENOMIC DNA]</scope>
    <source>
        <strain evidence="1 2">ATCC 33926</strain>
    </source>
</reference>
<gene>
    <name evidence="1" type="ORF">HMPREF9418_0501</name>
</gene>
<evidence type="ECO:0000313" key="1">
    <source>
        <dbReference type="EMBL" id="EGQ78012.1"/>
    </source>
</evidence>
<accession>A0AA36XLF2</accession>